<dbReference type="OrthoDB" id="9784774at2"/>
<dbReference type="InterPro" id="IPR036265">
    <property type="entry name" value="HIT-like_sf"/>
</dbReference>
<dbReference type="GO" id="GO:0003824">
    <property type="term" value="F:catalytic activity"/>
    <property type="evidence" value="ECO:0007669"/>
    <property type="project" value="InterPro"/>
</dbReference>
<dbReference type="RefSeq" id="WP_062421375.1">
    <property type="nucleotide sequence ID" value="NZ_BBYA01000008.1"/>
</dbReference>
<accession>A0A0N8GLI3</accession>
<dbReference type="PANTHER" id="PTHR23089">
    <property type="entry name" value="HISTIDINE TRIAD HIT PROTEIN"/>
    <property type="match status" value="1"/>
</dbReference>
<dbReference type="PROSITE" id="PS00892">
    <property type="entry name" value="HIT_1"/>
    <property type="match status" value="1"/>
</dbReference>
<reference evidence="5 6" key="1">
    <citation type="submission" date="2015-07" db="EMBL/GenBank/DDBJ databases">
        <title>Genome sequence of Leptolinea tardivitalis DSM 16556.</title>
        <authorList>
            <person name="Hemp J."/>
            <person name="Ward L.M."/>
            <person name="Pace L.A."/>
            <person name="Fischer W.W."/>
        </authorList>
    </citation>
    <scope>NUCLEOTIDE SEQUENCE [LARGE SCALE GENOMIC DNA]</scope>
    <source>
        <strain evidence="5 6">YMTK-2</strain>
    </source>
</reference>
<dbReference type="STRING" id="229920.ADM99_05530"/>
<dbReference type="InterPro" id="IPR001310">
    <property type="entry name" value="Histidine_triad_HIT"/>
</dbReference>
<name>A0A0N8GLI3_9CHLR</name>
<dbReference type="CDD" id="cd01276">
    <property type="entry name" value="PKCI_related"/>
    <property type="match status" value="1"/>
</dbReference>
<protein>
    <recommendedName>
        <fullName evidence="4">HIT domain-containing protein</fullName>
    </recommendedName>
</protein>
<dbReference type="Proteomes" id="UP000050430">
    <property type="component" value="Unassembled WGS sequence"/>
</dbReference>
<evidence type="ECO:0000259" key="4">
    <source>
        <dbReference type="PROSITE" id="PS51084"/>
    </source>
</evidence>
<evidence type="ECO:0000313" key="6">
    <source>
        <dbReference type="Proteomes" id="UP000050430"/>
    </source>
</evidence>
<evidence type="ECO:0000256" key="3">
    <source>
        <dbReference type="PROSITE-ProRule" id="PRU00464"/>
    </source>
</evidence>
<evidence type="ECO:0000256" key="1">
    <source>
        <dbReference type="PIRSR" id="PIRSR601310-1"/>
    </source>
</evidence>
<organism evidence="5 6">
    <name type="scientific">Leptolinea tardivitalis</name>
    <dbReference type="NCBI Taxonomy" id="229920"/>
    <lineage>
        <taxon>Bacteria</taxon>
        <taxon>Bacillati</taxon>
        <taxon>Chloroflexota</taxon>
        <taxon>Anaerolineae</taxon>
        <taxon>Anaerolineales</taxon>
        <taxon>Anaerolineaceae</taxon>
        <taxon>Leptolinea</taxon>
    </lineage>
</organism>
<dbReference type="PRINTS" id="PR00332">
    <property type="entry name" value="HISTRIAD"/>
</dbReference>
<dbReference type="EMBL" id="LGCK01000007">
    <property type="protein sequence ID" value="KPL72578.1"/>
    <property type="molecule type" value="Genomic_DNA"/>
</dbReference>
<dbReference type="InterPro" id="IPR011146">
    <property type="entry name" value="HIT-like"/>
</dbReference>
<dbReference type="Gene3D" id="3.30.428.10">
    <property type="entry name" value="HIT-like"/>
    <property type="match status" value="1"/>
</dbReference>
<dbReference type="PROSITE" id="PS51084">
    <property type="entry name" value="HIT_2"/>
    <property type="match status" value="1"/>
</dbReference>
<dbReference type="SUPFAM" id="SSF54197">
    <property type="entry name" value="HIT-like"/>
    <property type="match status" value="1"/>
</dbReference>
<dbReference type="AlphaFoldDB" id="A0A0N8GLI3"/>
<comment type="caution">
    <text evidence="5">The sequence shown here is derived from an EMBL/GenBank/DDBJ whole genome shotgun (WGS) entry which is preliminary data.</text>
</comment>
<evidence type="ECO:0000256" key="2">
    <source>
        <dbReference type="PIRSR" id="PIRSR601310-3"/>
    </source>
</evidence>
<feature type="short sequence motif" description="Histidine triad motif" evidence="2 3">
    <location>
        <begin position="99"/>
        <end position="103"/>
    </location>
</feature>
<feature type="active site" description="Tele-AMP-histidine intermediate" evidence="1">
    <location>
        <position position="101"/>
    </location>
</feature>
<evidence type="ECO:0000313" key="5">
    <source>
        <dbReference type="EMBL" id="KPL72578.1"/>
    </source>
</evidence>
<dbReference type="Pfam" id="PF01230">
    <property type="entry name" value="HIT"/>
    <property type="match status" value="1"/>
</dbReference>
<feature type="domain" description="HIT" evidence="4">
    <location>
        <begin position="6"/>
        <end position="115"/>
    </location>
</feature>
<sequence>MTSPCIFCEIIAGRQPTELLYQDDLVTAFNDRFPKAPVHILVIPNKHLDSINSLSDEYQLTISRLILTARQLAYDKGLSEDGYRLVINTGPNAGQSVHHLHVHLLGGKAMPLMGG</sequence>
<proteinExistence type="predicted"/>
<dbReference type="InterPro" id="IPR019808">
    <property type="entry name" value="Histidine_triad_CS"/>
</dbReference>
<keyword evidence="6" id="KW-1185">Reference proteome</keyword>
<gene>
    <name evidence="5" type="ORF">ADM99_05530</name>
</gene>